<dbReference type="AlphaFoldDB" id="A0A410PX25"/>
<dbReference type="InterPro" id="IPR014001">
    <property type="entry name" value="Helicase_ATP-bd"/>
</dbReference>
<keyword evidence="9" id="KW-0051">Antiviral defense</keyword>
<dbReference type="GO" id="GO:0005524">
    <property type="term" value="F:ATP binding"/>
    <property type="evidence" value="ECO:0007669"/>
    <property type="project" value="UniProtKB-KW"/>
</dbReference>
<dbReference type="NCBIfam" id="TIGR01596">
    <property type="entry name" value="cas3_HD"/>
    <property type="match status" value="1"/>
</dbReference>
<evidence type="ECO:0000259" key="12">
    <source>
        <dbReference type="PROSITE" id="PS51643"/>
    </source>
</evidence>
<dbReference type="GO" id="GO:0016787">
    <property type="term" value="F:hydrolase activity"/>
    <property type="evidence" value="ECO:0007669"/>
    <property type="project" value="UniProtKB-KW"/>
</dbReference>
<evidence type="ECO:0000256" key="9">
    <source>
        <dbReference type="ARBA" id="ARBA00023118"/>
    </source>
</evidence>
<keyword evidence="3" id="KW-0540">Nuclease</keyword>
<name>A0A410PX25_9FIRM</name>
<dbReference type="InterPro" id="IPR006474">
    <property type="entry name" value="Helicase_Cas3_CRISPR-ass_core"/>
</dbReference>
<dbReference type="SMART" id="SM00487">
    <property type="entry name" value="DEXDc"/>
    <property type="match status" value="1"/>
</dbReference>
<keyword evidence="8" id="KW-0067">ATP-binding</keyword>
<evidence type="ECO:0000256" key="7">
    <source>
        <dbReference type="ARBA" id="ARBA00022806"/>
    </source>
</evidence>
<dbReference type="SMART" id="SM00490">
    <property type="entry name" value="HELICc"/>
    <property type="match status" value="1"/>
</dbReference>
<evidence type="ECO:0000256" key="1">
    <source>
        <dbReference type="ARBA" id="ARBA00006847"/>
    </source>
</evidence>
<evidence type="ECO:0000256" key="3">
    <source>
        <dbReference type="ARBA" id="ARBA00022722"/>
    </source>
</evidence>
<evidence type="ECO:0000256" key="8">
    <source>
        <dbReference type="ARBA" id="ARBA00022840"/>
    </source>
</evidence>
<dbReference type="NCBIfam" id="TIGR01587">
    <property type="entry name" value="cas3_core"/>
    <property type="match status" value="1"/>
</dbReference>
<dbReference type="InterPro" id="IPR001650">
    <property type="entry name" value="Helicase_C-like"/>
</dbReference>
<dbReference type="Pfam" id="PF00270">
    <property type="entry name" value="DEAD"/>
    <property type="match status" value="1"/>
</dbReference>
<comment type="similarity">
    <text evidence="1">In the N-terminal section; belongs to the CRISPR-associated nuclease Cas3-HD family.</text>
</comment>
<proteinExistence type="inferred from homology"/>
<dbReference type="Gene3D" id="3.40.50.300">
    <property type="entry name" value="P-loop containing nucleotide triphosphate hydrolases"/>
    <property type="match status" value="2"/>
</dbReference>
<dbReference type="CDD" id="cd17930">
    <property type="entry name" value="DEXHc_cas3"/>
    <property type="match status" value="1"/>
</dbReference>
<dbReference type="OrthoDB" id="9810236at2"/>
<comment type="similarity">
    <text evidence="2">In the central section; belongs to the CRISPR-associated helicase Cas3 family.</text>
</comment>
<evidence type="ECO:0000313" key="14">
    <source>
        <dbReference type="Proteomes" id="UP000287601"/>
    </source>
</evidence>
<evidence type="ECO:0000256" key="2">
    <source>
        <dbReference type="ARBA" id="ARBA00009046"/>
    </source>
</evidence>
<dbReference type="GO" id="GO:0004518">
    <property type="term" value="F:nuclease activity"/>
    <property type="evidence" value="ECO:0007669"/>
    <property type="project" value="UniProtKB-KW"/>
</dbReference>
<keyword evidence="4" id="KW-0479">Metal-binding</keyword>
<dbReference type="RefSeq" id="WP_128746206.1">
    <property type="nucleotide sequence ID" value="NZ_CP035281.1"/>
</dbReference>
<feature type="domain" description="Helicase C-terminal" evidence="11">
    <location>
        <begin position="444"/>
        <end position="620"/>
    </location>
</feature>
<dbReference type="PROSITE" id="PS51643">
    <property type="entry name" value="HD_CAS3"/>
    <property type="match status" value="1"/>
</dbReference>
<protein>
    <submittedName>
        <fullName evidence="13">CRISPR-associated helicase Cas3</fullName>
    </submittedName>
</protein>
<dbReference type="InterPro" id="IPR003607">
    <property type="entry name" value="HD/PDEase_dom"/>
</dbReference>
<feature type="domain" description="HD Cas3-type" evidence="12">
    <location>
        <begin position="11"/>
        <end position="197"/>
    </location>
</feature>
<dbReference type="InterPro" id="IPR027417">
    <property type="entry name" value="P-loop_NTPase"/>
</dbReference>
<gene>
    <name evidence="13" type="primary">cas3</name>
    <name evidence="13" type="ORF">EQM06_09485</name>
</gene>
<keyword evidence="14" id="KW-1185">Reference proteome</keyword>
<dbReference type="GO" id="GO:0051607">
    <property type="term" value="P:defense response to virus"/>
    <property type="evidence" value="ECO:0007669"/>
    <property type="project" value="UniProtKB-KW"/>
</dbReference>
<reference evidence="13 14" key="1">
    <citation type="submission" date="2019-01" db="EMBL/GenBank/DDBJ databases">
        <title>Draft genomes of a novel of Aminipila strains.</title>
        <authorList>
            <person name="Ma S."/>
        </authorList>
    </citation>
    <scope>NUCLEOTIDE SEQUENCE [LARGE SCALE GENOMIC DNA]</scope>
    <source>
        <strain evidence="14">JN-39</strain>
    </source>
</reference>
<evidence type="ECO:0000256" key="4">
    <source>
        <dbReference type="ARBA" id="ARBA00022723"/>
    </source>
</evidence>
<dbReference type="GO" id="GO:0003676">
    <property type="term" value="F:nucleic acid binding"/>
    <property type="evidence" value="ECO:0007669"/>
    <property type="project" value="InterPro"/>
</dbReference>
<accession>A0A410PX25</accession>
<dbReference type="PROSITE" id="PS51194">
    <property type="entry name" value="HELICASE_CTER"/>
    <property type="match status" value="1"/>
</dbReference>
<dbReference type="Proteomes" id="UP000287601">
    <property type="component" value="Chromosome"/>
</dbReference>
<dbReference type="Pfam" id="PF22590">
    <property type="entry name" value="Cas3-like_C_2"/>
    <property type="match status" value="1"/>
</dbReference>
<keyword evidence="6" id="KW-0378">Hydrolase</keyword>
<keyword evidence="7" id="KW-0347">Helicase</keyword>
<evidence type="ECO:0000259" key="10">
    <source>
        <dbReference type="PROSITE" id="PS51192"/>
    </source>
</evidence>
<evidence type="ECO:0000256" key="5">
    <source>
        <dbReference type="ARBA" id="ARBA00022741"/>
    </source>
</evidence>
<feature type="domain" description="Helicase ATP-binding" evidence="10">
    <location>
        <begin position="248"/>
        <end position="434"/>
    </location>
</feature>
<dbReference type="InterPro" id="IPR006483">
    <property type="entry name" value="CRISPR-assoc_Cas3_HD"/>
</dbReference>
<dbReference type="Gene3D" id="1.10.3210.30">
    <property type="match status" value="1"/>
</dbReference>
<dbReference type="InterPro" id="IPR054712">
    <property type="entry name" value="Cas3-like_dom"/>
</dbReference>
<organism evidence="13 14">
    <name type="scientific">Aminipila luticellarii</name>
    <dbReference type="NCBI Taxonomy" id="2507160"/>
    <lineage>
        <taxon>Bacteria</taxon>
        <taxon>Bacillati</taxon>
        <taxon>Bacillota</taxon>
        <taxon>Clostridia</taxon>
        <taxon>Peptostreptococcales</taxon>
        <taxon>Anaerovoracaceae</taxon>
        <taxon>Aminipila</taxon>
    </lineage>
</organism>
<dbReference type="GO" id="GO:0004386">
    <property type="term" value="F:helicase activity"/>
    <property type="evidence" value="ECO:0007669"/>
    <property type="project" value="UniProtKB-KW"/>
</dbReference>
<dbReference type="EMBL" id="CP035281">
    <property type="protein sequence ID" value="QAT43426.1"/>
    <property type="molecule type" value="Genomic_DNA"/>
</dbReference>
<evidence type="ECO:0000313" key="13">
    <source>
        <dbReference type="EMBL" id="QAT43426.1"/>
    </source>
</evidence>
<dbReference type="InterPro" id="IPR038257">
    <property type="entry name" value="CRISPR-assoc_Cas3_HD_sf"/>
</dbReference>
<evidence type="ECO:0000256" key="6">
    <source>
        <dbReference type="ARBA" id="ARBA00022801"/>
    </source>
</evidence>
<evidence type="ECO:0000259" key="11">
    <source>
        <dbReference type="PROSITE" id="PS51194"/>
    </source>
</evidence>
<dbReference type="SUPFAM" id="SSF109604">
    <property type="entry name" value="HD-domain/PDEase-like"/>
    <property type="match status" value="1"/>
</dbReference>
<dbReference type="GO" id="GO:0046872">
    <property type="term" value="F:metal ion binding"/>
    <property type="evidence" value="ECO:0007669"/>
    <property type="project" value="UniProtKB-KW"/>
</dbReference>
<keyword evidence="5" id="KW-0547">Nucleotide-binding</keyword>
<dbReference type="KEGG" id="amij:EQM06_09485"/>
<dbReference type="SMART" id="SM00471">
    <property type="entry name" value="HDc"/>
    <property type="match status" value="1"/>
</dbReference>
<sequence>MYETSIARKSSEGKVQSLWEHSTNVAEISNDMSHFPNTSKLLAYLHDLGKVSAEFQEYINKGGEPGSVIHAWQGAFLSNEWLPTDCASEILIKEIIGFCVTAHHNHLADGVAPDGTTNYFDKFLKDSDPKYFLDEIKGKISESEKAELQRLFEHAKPEVNGLLAQIKEVYKNKSSANFALGLFVKYLFSCLVDADRLDAYLFDINETYSNQPFDWEPLILIFENELSEFPIDSNISIIRGAVSDKCKAAADKETGIYQLSVPTGGGKTLSSFRFALHHSRQYNKKRIIYVIPYLSIIEQTGNTLQDILNLPDDNNVIFEHHSNIVEPEDDKASEIRKLSAARWSSPVILTTMVQFLESVMSAKSGKLRKFASMADSVIIFDEIQSMPIKAIHCFNEVVTFLSKILNATIILCSATQPTLESTQRTNLLLHEEAKLIDCTEEFKGMKRVTVSAESEKDCETASDFILEKANVNGNCLIIVNTRKSALEIYNRLKSKTASFKILHLSTSMCPNHRVQIIHEMKTYLKENEKVICVSTQLIEAGVDISFACVVRAMSGLDSIAQAAGRCNRNGESAVPKIVYTFPLKDENLDRLMDIKSGKEITEQIIHGKNDELDLLDERVMATFYQRYFSGKDDQMDYPTAEGEWIYEMLSGNGYGKRNYKNRTGTLFSHCIPQAFHSAGENFSVIDKNTKSAIVIFGESESLIEDFRKQPTGILTKQKAHIMKKLQKYSVSLYEWEWKKLSEQGALDILDEETAILLLSGSYYSEETGVVLEIIQDDLII</sequence>
<dbReference type="InterPro" id="IPR011545">
    <property type="entry name" value="DEAD/DEAH_box_helicase_dom"/>
</dbReference>
<dbReference type="SUPFAM" id="SSF52540">
    <property type="entry name" value="P-loop containing nucleoside triphosphate hydrolases"/>
    <property type="match status" value="1"/>
</dbReference>
<dbReference type="CDD" id="cd09641">
    <property type="entry name" value="Cas3''_I"/>
    <property type="match status" value="1"/>
</dbReference>
<dbReference type="PROSITE" id="PS51192">
    <property type="entry name" value="HELICASE_ATP_BIND_1"/>
    <property type="match status" value="1"/>
</dbReference>